<dbReference type="SUPFAM" id="SSF53756">
    <property type="entry name" value="UDP-Glycosyltransferase/glycogen phosphorylase"/>
    <property type="match status" value="1"/>
</dbReference>
<dbReference type="Pfam" id="PF00534">
    <property type="entry name" value="Glycos_transf_1"/>
    <property type="match status" value="1"/>
</dbReference>
<keyword evidence="4" id="KW-1185">Reference proteome</keyword>
<dbReference type="CDD" id="cd03801">
    <property type="entry name" value="GT4_PimA-like"/>
    <property type="match status" value="1"/>
</dbReference>
<feature type="domain" description="Glycosyl transferase family 1" evidence="1">
    <location>
        <begin position="193"/>
        <end position="359"/>
    </location>
</feature>
<evidence type="ECO:0000313" key="4">
    <source>
        <dbReference type="Proteomes" id="UP000008631"/>
    </source>
</evidence>
<feature type="domain" description="Glycosyltransferase subfamily 4-like N-terminal" evidence="2">
    <location>
        <begin position="18"/>
        <end position="183"/>
    </location>
</feature>
<dbReference type="KEGG" id="ipa:Isop_3124"/>
<dbReference type="Pfam" id="PF13439">
    <property type="entry name" value="Glyco_transf_4"/>
    <property type="match status" value="1"/>
</dbReference>
<accession>E8R3V8</accession>
<sequence>MNRLKIAVASSGLGHVTRGIETWAHDLAYALHARGHDVILYKGGGSPLVSFERVIPCWQRESQRTRTLLRWSPRRVRWRFGLGSPYAVEQTTFALRLLPILRRDRPHILHLQDPQIALVTHRAWRLGIIPTRILLAHGTEEPLDFLKRFDFLQHLAPFYHEEARRAGVDHPAWTAIPNFIDTEHFQPGTAPHMRRELGIPDEAVVVICVAAIKRHHKRIDFLLHEFAQTRAQRPDLPLWLIVAGGWETETNDLIALGQTLLGDRVRFLVRFPRERIPNLLQAADLFALTSLKEMMPIALLEAISTGLPCLVHHDPVLRWIIGTGGEALDLTRPGTLAQAIIRLADQPERRRELGRQARTHCLETFSTQAVVERIVNHYHRVMTFDPSASALKATIDP</sequence>
<dbReference type="RefSeq" id="WP_013565976.1">
    <property type="nucleotide sequence ID" value="NC_014962.1"/>
</dbReference>
<dbReference type="HOGENOM" id="CLU_056525_0_0_0"/>
<dbReference type="STRING" id="575540.Isop_3124"/>
<dbReference type="Gene3D" id="3.40.50.2000">
    <property type="entry name" value="Glycogen Phosphorylase B"/>
    <property type="match status" value="2"/>
</dbReference>
<protein>
    <submittedName>
        <fullName evidence="3">Glycosyl transferase group 1</fullName>
    </submittedName>
</protein>
<dbReference type="eggNOG" id="COG0438">
    <property type="taxonomic scope" value="Bacteria"/>
</dbReference>
<dbReference type="PANTHER" id="PTHR12526">
    <property type="entry name" value="GLYCOSYLTRANSFERASE"/>
    <property type="match status" value="1"/>
</dbReference>
<reference evidence="3 4" key="2">
    <citation type="journal article" date="2011" name="Stand. Genomic Sci.">
        <title>Complete genome sequence of Isosphaera pallida type strain (IS1B).</title>
        <authorList>
            <consortium name="US DOE Joint Genome Institute (JGI-PGF)"/>
            <person name="Goker M."/>
            <person name="Cleland D."/>
            <person name="Saunders E."/>
            <person name="Lapidus A."/>
            <person name="Nolan M."/>
            <person name="Lucas S."/>
            <person name="Hammon N."/>
            <person name="Deshpande S."/>
            <person name="Cheng J.F."/>
            <person name="Tapia R."/>
            <person name="Han C."/>
            <person name="Goodwin L."/>
            <person name="Pitluck S."/>
            <person name="Liolios K."/>
            <person name="Pagani I."/>
            <person name="Ivanova N."/>
            <person name="Mavromatis K."/>
            <person name="Pati A."/>
            <person name="Chen A."/>
            <person name="Palaniappan K."/>
            <person name="Land M."/>
            <person name="Hauser L."/>
            <person name="Chang Y.J."/>
            <person name="Jeffries C.D."/>
            <person name="Detter J.C."/>
            <person name="Beck B."/>
            <person name="Woyke T."/>
            <person name="Bristow J."/>
            <person name="Eisen J.A."/>
            <person name="Markowitz V."/>
            <person name="Hugenholtz P."/>
            <person name="Kyrpides N.C."/>
            <person name="Klenk H.P."/>
        </authorList>
    </citation>
    <scope>NUCLEOTIDE SEQUENCE [LARGE SCALE GENOMIC DNA]</scope>
    <source>
        <strain evidence="4">ATCC 43644 / DSM 9630 / IS1B</strain>
    </source>
</reference>
<keyword evidence="3" id="KW-0808">Transferase</keyword>
<dbReference type="EMBL" id="CP002353">
    <property type="protein sequence ID" value="ADV63688.1"/>
    <property type="molecule type" value="Genomic_DNA"/>
</dbReference>
<proteinExistence type="predicted"/>
<dbReference type="InterPro" id="IPR001296">
    <property type="entry name" value="Glyco_trans_1"/>
</dbReference>
<dbReference type="InterPro" id="IPR028098">
    <property type="entry name" value="Glyco_trans_4-like_N"/>
</dbReference>
<name>E8R3V8_ISOPI</name>
<evidence type="ECO:0000313" key="3">
    <source>
        <dbReference type="EMBL" id="ADV63688.1"/>
    </source>
</evidence>
<organism evidence="3 4">
    <name type="scientific">Isosphaera pallida (strain ATCC 43644 / DSM 9630 / IS1B)</name>
    <dbReference type="NCBI Taxonomy" id="575540"/>
    <lineage>
        <taxon>Bacteria</taxon>
        <taxon>Pseudomonadati</taxon>
        <taxon>Planctomycetota</taxon>
        <taxon>Planctomycetia</taxon>
        <taxon>Isosphaerales</taxon>
        <taxon>Isosphaeraceae</taxon>
        <taxon>Isosphaera</taxon>
    </lineage>
</organism>
<evidence type="ECO:0000259" key="1">
    <source>
        <dbReference type="Pfam" id="PF00534"/>
    </source>
</evidence>
<gene>
    <name evidence="3" type="ordered locus">Isop_3124</name>
</gene>
<evidence type="ECO:0000259" key="2">
    <source>
        <dbReference type="Pfam" id="PF13439"/>
    </source>
</evidence>
<reference key="1">
    <citation type="submission" date="2010-11" db="EMBL/GenBank/DDBJ databases">
        <title>The complete sequence of chromosome of Isophaera pallida ATCC 43644.</title>
        <authorList>
            <consortium name="US DOE Joint Genome Institute (JGI-PGF)"/>
            <person name="Lucas S."/>
            <person name="Copeland A."/>
            <person name="Lapidus A."/>
            <person name="Bruce D."/>
            <person name="Goodwin L."/>
            <person name="Pitluck S."/>
            <person name="Kyrpides N."/>
            <person name="Mavromatis K."/>
            <person name="Pagani I."/>
            <person name="Ivanova N."/>
            <person name="Saunders E."/>
            <person name="Brettin T."/>
            <person name="Detter J.C."/>
            <person name="Han C."/>
            <person name="Tapia R."/>
            <person name="Land M."/>
            <person name="Hauser L."/>
            <person name="Markowitz V."/>
            <person name="Cheng J.-F."/>
            <person name="Hugenholtz P."/>
            <person name="Woyke T."/>
            <person name="Wu D."/>
            <person name="Eisen J.A."/>
        </authorList>
    </citation>
    <scope>NUCLEOTIDE SEQUENCE</scope>
    <source>
        <strain>ATCC 43644</strain>
    </source>
</reference>
<dbReference type="AlphaFoldDB" id="E8R3V8"/>
<dbReference type="GO" id="GO:0016757">
    <property type="term" value="F:glycosyltransferase activity"/>
    <property type="evidence" value="ECO:0007669"/>
    <property type="project" value="InterPro"/>
</dbReference>
<dbReference type="InParanoid" id="E8R3V8"/>
<dbReference type="Proteomes" id="UP000008631">
    <property type="component" value="Chromosome"/>
</dbReference>